<evidence type="ECO:0000313" key="5">
    <source>
        <dbReference type="EMBL" id="SMB22897.1"/>
    </source>
</evidence>
<organism evidence="5 6">
    <name type="scientific">Sterolibacterium denitrificans</name>
    <dbReference type="NCBI Taxonomy" id="157592"/>
    <lineage>
        <taxon>Bacteria</taxon>
        <taxon>Pseudomonadati</taxon>
        <taxon>Pseudomonadota</taxon>
        <taxon>Betaproteobacteria</taxon>
        <taxon>Nitrosomonadales</taxon>
        <taxon>Sterolibacteriaceae</taxon>
        <taxon>Sterolibacterium</taxon>
    </lineage>
</organism>
<dbReference type="PIRSF" id="PIRSF016557">
    <property type="entry name" value="Caps_synth_CpsB"/>
    <property type="match status" value="1"/>
</dbReference>
<dbReference type="Pfam" id="PF19567">
    <property type="entry name" value="CpsB_CapC"/>
    <property type="match status" value="1"/>
</dbReference>
<dbReference type="EMBL" id="LT837803">
    <property type="protein sequence ID" value="SMB22897.1"/>
    <property type="molecule type" value="Genomic_DNA"/>
</dbReference>
<dbReference type="GO" id="GO:0004725">
    <property type="term" value="F:protein tyrosine phosphatase activity"/>
    <property type="evidence" value="ECO:0007669"/>
    <property type="project" value="UniProtKB-EC"/>
</dbReference>
<accession>A0A7Z7MUW4</accession>
<dbReference type="Gene3D" id="3.20.20.140">
    <property type="entry name" value="Metal-dependent hydrolases"/>
    <property type="match status" value="1"/>
</dbReference>
<reference evidence="5" key="1">
    <citation type="submission" date="2017-03" db="EMBL/GenBank/DDBJ databases">
        <authorList>
            <consortium name="AG Boll"/>
        </authorList>
    </citation>
    <scope>NUCLEOTIDE SEQUENCE [LARGE SCALE GENOMIC DNA]</scope>
    <source>
        <strain evidence="5">Chol</strain>
    </source>
</reference>
<evidence type="ECO:0000256" key="4">
    <source>
        <dbReference type="ARBA" id="ARBA00051722"/>
    </source>
</evidence>
<dbReference type="Proteomes" id="UP000242886">
    <property type="component" value="Chromosome SDENCHOL"/>
</dbReference>
<keyword evidence="6" id="KW-1185">Reference proteome</keyword>
<evidence type="ECO:0000256" key="1">
    <source>
        <dbReference type="ARBA" id="ARBA00005750"/>
    </source>
</evidence>
<comment type="similarity">
    <text evidence="1">Belongs to the metallo-dependent hydrolases superfamily. CpsB/CapC family.</text>
</comment>
<evidence type="ECO:0000313" key="6">
    <source>
        <dbReference type="Proteomes" id="UP000242886"/>
    </source>
</evidence>
<dbReference type="InterPro" id="IPR016667">
    <property type="entry name" value="Caps_polysacc_synth_CpsB/CapC"/>
</dbReference>
<proteinExistence type="inferred from homology"/>
<evidence type="ECO:0000256" key="3">
    <source>
        <dbReference type="ARBA" id="ARBA00022801"/>
    </source>
</evidence>
<dbReference type="AlphaFoldDB" id="A0A7Z7MUW4"/>
<dbReference type="SUPFAM" id="SSF89550">
    <property type="entry name" value="PHP domain-like"/>
    <property type="match status" value="1"/>
</dbReference>
<dbReference type="GO" id="GO:0030145">
    <property type="term" value="F:manganese ion binding"/>
    <property type="evidence" value="ECO:0007669"/>
    <property type="project" value="InterPro"/>
</dbReference>
<evidence type="ECO:0000256" key="2">
    <source>
        <dbReference type="ARBA" id="ARBA00013064"/>
    </source>
</evidence>
<dbReference type="RefSeq" id="WP_154717344.1">
    <property type="nucleotide sequence ID" value="NZ_LT837803.1"/>
</dbReference>
<keyword evidence="3" id="KW-0378">Hydrolase</keyword>
<comment type="catalytic activity">
    <reaction evidence="4">
        <text>O-phospho-L-tyrosyl-[protein] + H2O = L-tyrosyl-[protein] + phosphate</text>
        <dbReference type="Rhea" id="RHEA:10684"/>
        <dbReference type="Rhea" id="RHEA-COMP:10136"/>
        <dbReference type="Rhea" id="RHEA-COMP:20101"/>
        <dbReference type="ChEBI" id="CHEBI:15377"/>
        <dbReference type="ChEBI" id="CHEBI:43474"/>
        <dbReference type="ChEBI" id="CHEBI:46858"/>
        <dbReference type="ChEBI" id="CHEBI:61978"/>
        <dbReference type="EC" id="3.1.3.48"/>
    </reaction>
</comment>
<name>A0A7Z7MUW4_9PROT</name>
<dbReference type="EC" id="3.1.3.48" evidence="2"/>
<protein>
    <recommendedName>
        <fullName evidence="2">protein-tyrosine-phosphatase</fullName>
        <ecNumber evidence="2">3.1.3.48</ecNumber>
    </recommendedName>
</protein>
<dbReference type="PANTHER" id="PTHR39181">
    <property type="entry name" value="TYROSINE-PROTEIN PHOSPHATASE YWQE"/>
    <property type="match status" value="1"/>
</dbReference>
<dbReference type="InterPro" id="IPR016195">
    <property type="entry name" value="Pol/histidinol_Pase-like"/>
</dbReference>
<dbReference type="PANTHER" id="PTHR39181:SF1">
    <property type="entry name" value="TYROSINE-PROTEIN PHOSPHATASE YWQE"/>
    <property type="match status" value="1"/>
</dbReference>
<gene>
    <name evidence="5" type="primary">capC</name>
    <name evidence="5" type="ORF">SDENCHOL_10717</name>
</gene>
<sequence>MIDLHCHMLPGIDDGAPDLETSLEMARVAVADGIAVTACTSHIYPGVFENTGEIIRSGVARLQAALDEAEIALRLTTGADAHLAPELPARLRSGDVPTLGGTRYFLLEPPHHVAPPRFDEFVFNLLATGYVPLITHPERLTWISDHYPTFCALVDQGAWMQITSGSLTGRFGSEARYWGERMLDEGRVHVLATDSHGVQRRPPLLTEGREAAAKWVGAEEATHLVETRPAGILRNLAPDEMPPLPERNRGSRRHGRKSGFWARLWGRSAS</sequence>